<reference evidence="3" key="1">
    <citation type="submission" date="2023-07" db="EMBL/GenBank/DDBJ databases">
        <authorList>
            <consortium name="CYATHOMIX"/>
        </authorList>
    </citation>
    <scope>NUCLEOTIDE SEQUENCE</scope>
    <source>
        <strain evidence="3">N/A</strain>
    </source>
</reference>
<protein>
    <recommendedName>
        <fullName evidence="2">Ground-like domain-containing protein</fullName>
    </recommendedName>
</protein>
<feature type="chain" id="PRO_5041389208" description="Ground-like domain-containing protein" evidence="1">
    <location>
        <begin position="22"/>
        <end position="131"/>
    </location>
</feature>
<keyword evidence="4" id="KW-1185">Reference proteome</keyword>
<feature type="signal peptide" evidence="1">
    <location>
        <begin position="1"/>
        <end position="21"/>
    </location>
</feature>
<dbReference type="AlphaFoldDB" id="A0AA36MAQ0"/>
<sequence length="131" mass="14099">MAYSYLICLVTIAFFIAPTCGFLFGGGGGGGGGCCCGGGRKKRSVEEQKELRFQAEHSDKLCNNPELKRVIRKHMSSDPTTSKVNLVNALVAEGDHFFVVCATGESTYSAPRTSTFCSHTSENHTCYVFGV</sequence>
<dbReference type="EMBL" id="CATQJL010000305">
    <property type="protein sequence ID" value="CAJ0603680.1"/>
    <property type="molecule type" value="Genomic_DNA"/>
</dbReference>
<proteinExistence type="predicted"/>
<evidence type="ECO:0000256" key="1">
    <source>
        <dbReference type="SAM" id="SignalP"/>
    </source>
</evidence>
<dbReference type="InterPro" id="IPR007284">
    <property type="entry name" value="Ground-like_dom"/>
</dbReference>
<keyword evidence="1" id="KW-0732">Signal</keyword>
<comment type="caution">
    <text evidence="3">The sequence shown here is derived from an EMBL/GenBank/DDBJ whole genome shotgun (WGS) entry which is preliminary data.</text>
</comment>
<organism evidence="3 4">
    <name type="scientific">Cylicocyclus nassatus</name>
    <name type="common">Nematode worm</name>
    <dbReference type="NCBI Taxonomy" id="53992"/>
    <lineage>
        <taxon>Eukaryota</taxon>
        <taxon>Metazoa</taxon>
        <taxon>Ecdysozoa</taxon>
        <taxon>Nematoda</taxon>
        <taxon>Chromadorea</taxon>
        <taxon>Rhabditida</taxon>
        <taxon>Rhabditina</taxon>
        <taxon>Rhabditomorpha</taxon>
        <taxon>Strongyloidea</taxon>
        <taxon>Strongylidae</taxon>
        <taxon>Cylicocyclus</taxon>
    </lineage>
</organism>
<gene>
    <name evidence="3" type="ORF">CYNAS_LOCUS15663</name>
</gene>
<evidence type="ECO:0000313" key="3">
    <source>
        <dbReference type="EMBL" id="CAJ0603680.1"/>
    </source>
</evidence>
<dbReference type="Proteomes" id="UP001176961">
    <property type="component" value="Unassembled WGS sequence"/>
</dbReference>
<accession>A0AA36MAQ0</accession>
<dbReference type="Pfam" id="PF04155">
    <property type="entry name" value="Ground-like"/>
    <property type="match status" value="1"/>
</dbReference>
<feature type="domain" description="Ground-like" evidence="2">
    <location>
        <begin position="59"/>
        <end position="129"/>
    </location>
</feature>
<evidence type="ECO:0000259" key="2">
    <source>
        <dbReference type="Pfam" id="PF04155"/>
    </source>
</evidence>
<name>A0AA36MAQ0_CYLNA</name>
<evidence type="ECO:0000313" key="4">
    <source>
        <dbReference type="Proteomes" id="UP001176961"/>
    </source>
</evidence>